<dbReference type="RefSeq" id="WP_185526081.1">
    <property type="nucleotide sequence ID" value="NZ_JAARWN010000007.1"/>
</dbReference>
<accession>A0A7X0Y411</accession>
<evidence type="ECO:0000313" key="4">
    <source>
        <dbReference type="Proteomes" id="UP000535908"/>
    </source>
</evidence>
<feature type="transmembrane region" description="Helical" evidence="1">
    <location>
        <begin position="81"/>
        <end position="101"/>
    </location>
</feature>
<dbReference type="InterPro" id="IPR020845">
    <property type="entry name" value="AMP-binding_CS"/>
</dbReference>
<dbReference type="Proteomes" id="UP000535908">
    <property type="component" value="Unassembled WGS sequence"/>
</dbReference>
<dbReference type="InterPro" id="IPR042099">
    <property type="entry name" value="ANL_N_sf"/>
</dbReference>
<dbReference type="InterPro" id="IPR050237">
    <property type="entry name" value="ATP-dep_AMP-bd_enzyme"/>
</dbReference>
<name>A0A7X0Y411_9LIST</name>
<dbReference type="PANTHER" id="PTHR43767">
    <property type="entry name" value="LONG-CHAIN-FATTY-ACID--COA LIGASE"/>
    <property type="match status" value="1"/>
</dbReference>
<keyword evidence="1" id="KW-1133">Transmembrane helix</keyword>
<dbReference type="PANTHER" id="PTHR43767:SF1">
    <property type="entry name" value="NONRIBOSOMAL PEPTIDE SYNTHASE PES1 (EUROFUNG)-RELATED"/>
    <property type="match status" value="1"/>
</dbReference>
<protein>
    <submittedName>
        <fullName evidence="3">Acyl-CoA synthetase</fullName>
    </submittedName>
</protein>
<reference evidence="3 4" key="1">
    <citation type="submission" date="2020-03" db="EMBL/GenBank/DDBJ databases">
        <title>Soil Listeria distribution.</title>
        <authorList>
            <person name="Liao J."/>
            <person name="Wiedmann M."/>
        </authorList>
    </citation>
    <scope>NUCLEOTIDE SEQUENCE [LARGE SCALE GENOMIC DNA]</scope>
    <source>
        <strain evidence="3 4">FSL L7-0741</strain>
    </source>
</reference>
<dbReference type="EMBL" id="JAARWN010000007">
    <property type="protein sequence ID" value="MBC1936463.1"/>
    <property type="molecule type" value="Genomic_DNA"/>
</dbReference>
<organism evidence="3 4">
    <name type="scientific">Listeria grandensis</name>
    <dbReference type="NCBI Taxonomy" id="1494963"/>
    <lineage>
        <taxon>Bacteria</taxon>
        <taxon>Bacillati</taxon>
        <taxon>Bacillota</taxon>
        <taxon>Bacilli</taxon>
        <taxon>Bacillales</taxon>
        <taxon>Listeriaceae</taxon>
        <taxon>Listeria</taxon>
    </lineage>
</organism>
<keyword evidence="1" id="KW-0472">Membrane</keyword>
<proteinExistence type="predicted"/>
<dbReference type="SUPFAM" id="SSF56801">
    <property type="entry name" value="Acetyl-CoA synthetase-like"/>
    <property type="match status" value="1"/>
</dbReference>
<evidence type="ECO:0000259" key="2">
    <source>
        <dbReference type="Pfam" id="PF00501"/>
    </source>
</evidence>
<feature type="domain" description="AMP-dependent synthetase/ligase" evidence="2">
    <location>
        <begin position="16"/>
        <end position="378"/>
    </location>
</feature>
<dbReference type="Pfam" id="PF00501">
    <property type="entry name" value="AMP-binding"/>
    <property type="match status" value="1"/>
</dbReference>
<evidence type="ECO:0000313" key="3">
    <source>
        <dbReference type="EMBL" id="MBC1936463.1"/>
    </source>
</evidence>
<comment type="caution">
    <text evidence="3">The sequence shown here is derived from an EMBL/GenBank/DDBJ whole genome shotgun (WGS) entry which is preliminary data.</text>
</comment>
<dbReference type="AlphaFoldDB" id="A0A7X0Y411"/>
<sequence>MFINKYKPLNLYTNFAQAAERFPGQAIYFDEPLTAFPELQLQTTYHDAKNALITKAAQLQNIGVKKGEKVIVYKSAKFDTYLLAVAISYLGAVPIMISAHLPAETMDILVARLDDPWMVFDGDTAAKAQSLKNLPASKLIAVEEILATTFDQLCEQDYLTPDTISYMTHTSGTTGVPKLIAHSANSMGWRTKWQKNILSLIRKRGLVAFHISPVHSRFNIGISSLMAKGFPLLPIANPSRANITKIMTEYAPMILETHPNHFVQWASLAREEPEVFQSVKYYHSTFDAINKETMATFLRCSKYRLPVFLQVYGQSECGPMIMRFHTKSTLKRTNARAMGIGMPGLTMARIVDQDGKPVSSGVSGNIQMFSKGRALTYYKETPRFEENIYGAWWDSGDYGVKSRLGGLSLLDRQVDLVDKIDSTLAIEDALLDELTFLDEVVIIRGKNGSPQPIVAVNERAEMNWDLWWKKVSDLPHLNEPILMTYDEMPRTATMKIQRLELERLLQNSEI</sequence>
<gene>
    <name evidence="3" type="ORF">HCA69_08810</name>
</gene>
<evidence type="ECO:0000256" key="1">
    <source>
        <dbReference type="SAM" id="Phobius"/>
    </source>
</evidence>
<dbReference type="PROSITE" id="PS00455">
    <property type="entry name" value="AMP_BINDING"/>
    <property type="match status" value="1"/>
</dbReference>
<keyword evidence="1" id="KW-0812">Transmembrane</keyword>
<dbReference type="Gene3D" id="3.40.50.12780">
    <property type="entry name" value="N-terminal domain of ligase-like"/>
    <property type="match status" value="1"/>
</dbReference>
<dbReference type="InterPro" id="IPR000873">
    <property type="entry name" value="AMP-dep_synth/lig_dom"/>
</dbReference>